<proteinExistence type="predicted"/>
<dbReference type="PANTHER" id="PTHR43861">
    <property type="entry name" value="TRANS-ACONITATE 2-METHYLTRANSFERASE-RELATED"/>
    <property type="match status" value="1"/>
</dbReference>
<dbReference type="CDD" id="cd02440">
    <property type="entry name" value="AdoMet_MTases"/>
    <property type="match status" value="1"/>
</dbReference>
<dbReference type="RefSeq" id="WP_380228401.1">
    <property type="nucleotide sequence ID" value="NZ_JBHSOF010000044.1"/>
</dbReference>
<name>A0ABW0X837_9ACTN</name>
<dbReference type="GO" id="GO:0032259">
    <property type="term" value="P:methylation"/>
    <property type="evidence" value="ECO:0007669"/>
    <property type="project" value="UniProtKB-KW"/>
</dbReference>
<dbReference type="SUPFAM" id="SSF53335">
    <property type="entry name" value="S-adenosyl-L-methionine-dependent methyltransferases"/>
    <property type="match status" value="1"/>
</dbReference>
<sequence>MTSPVWDPAQYLRFADERTRPLRDLLARVPALPHEPAPTVLDIGCGPGNSTAVLRERWPAARITGIDNSAEMLAAARTEGEPTADYLLADAGDYDPAAAAPDAIVSNAALQWIGFGTSGRPRQGPSSPKAGEEGRVDGHLALLPRWAGALKPGGVIAFQVPGNFGSPSHLLLAELRRSPRWRAALGEDAVRAGVHEPGAYLDALAGAGCVADVWETTYSTLLTGPDPVLEWVKGTALRPVLTRLTDRAERAAFLAEYGALLREAYPAGPHGTVFPFRRIFAVGVKSA</sequence>
<keyword evidence="1 4" id="KW-0489">Methyltransferase</keyword>
<evidence type="ECO:0000313" key="4">
    <source>
        <dbReference type="EMBL" id="MFC5666705.1"/>
    </source>
</evidence>
<evidence type="ECO:0000313" key="5">
    <source>
        <dbReference type="Proteomes" id="UP001595975"/>
    </source>
</evidence>
<keyword evidence="5" id="KW-1185">Reference proteome</keyword>
<dbReference type="Gene3D" id="1.10.150.290">
    <property type="entry name" value="S-adenosyl-L-methionine-dependent methyltransferases"/>
    <property type="match status" value="1"/>
</dbReference>
<accession>A0ABW0X837</accession>
<dbReference type="PANTHER" id="PTHR43861:SF1">
    <property type="entry name" value="TRANS-ACONITATE 2-METHYLTRANSFERASE"/>
    <property type="match status" value="1"/>
</dbReference>
<evidence type="ECO:0000256" key="2">
    <source>
        <dbReference type="ARBA" id="ARBA00022679"/>
    </source>
</evidence>
<dbReference type="EMBL" id="JBHSOF010000044">
    <property type="protein sequence ID" value="MFC5666705.1"/>
    <property type="molecule type" value="Genomic_DNA"/>
</dbReference>
<keyword evidence="2" id="KW-0808">Transferase</keyword>
<evidence type="ECO:0000259" key="3">
    <source>
        <dbReference type="Pfam" id="PF13649"/>
    </source>
</evidence>
<dbReference type="GO" id="GO:0008168">
    <property type="term" value="F:methyltransferase activity"/>
    <property type="evidence" value="ECO:0007669"/>
    <property type="project" value="UniProtKB-KW"/>
</dbReference>
<dbReference type="InterPro" id="IPR029063">
    <property type="entry name" value="SAM-dependent_MTases_sf"/>
</dbReference>
<reference evidence="5" key="1">
    <citation type="journal article" date="2019" name="Int. J. Syst. Evol. Microbiol.">
        <title>The Global Catalogue of Microorganisms (GCM) 10K type strain sequencing project: providing services to taxonomists for standard genome sequencing and annotation.</title>
        <authorList>
            <consortium name="The Broad Institute Genomics Platform"/>
            <consortium name="The Broad Institute Genome Sequencing Center for Infectious Disease"/>
            <person name="Wu L."/>
            <person name="Ma J."/>
        </authorList>
    </citation>
    <scope>NUCLEOTIDE SEQUENCE [LARGE SCALE GENOMIC DNA]</scope>
    <source>
        <strain evidence="5">CGMCC 4.1437</strain>
    </source>
</reference>
<dbReference type="Pfam" id="PF13649">
    <property type="entry name" value="Methyltransf_25"/>
    <property type="match status" value="1"/>
</dbReference>
<organism evidence="4 5">
    <name type="scientific">Kitasatospora misakiensis</name>
    <dbReference type="NCBI Taxonomy" id="67330"/>
    <lineage>
        <taxon>Bacteria</taxon>
        <taxon>Bacillati</taxon>
        <taxon>Actinomycetota</taxon>
        <taxon>Actinomycetes</taxon>
        <taxon>Kitasatosporales</taxon>
        <taxon>Streptomycetaceae</taxon>
        <taxon>Kitasatospora</taxon>
    </lineage>
</organism>
<feature type="domain" description="Methyltransferase" evidence="3">
    <location>
        <begin position="40"/>
        <end position="113"/>
    </location>
</feature>
<evidence type="ECO:0000256" key="1">
    <source>
        <dbReference type="ARBA" id="ARBA00022603"/>
    </source>
</evidence>
<dbReference type="Proteomes" id="UP001595975">
    <property type="component" value="Unassembled WGS sequence"/>
</dbReference>
<protein>
    <submittedName>
        <fullName evidence="4">Methyltransferase domain-containing protein</fullName>
    </submittedName>
</protein>
<gene>
    <name evidence="4" type="ORF">ACFP3U_27530</name>
</gene>
<dbReference type="InterPro" id="IPR023149">
    <property type="entry name" value="Trans_acon_MeTrfase_C"/>
</dbReference>
<dbReference type="InterPro" id="IPR041698">
    <property type="entry name" value="Methyltransf_25"/>
</dbReference>
<comment type="caution">
    <text evidence="4">The sequence shown here is derived from an EMBL/GenBank/DDBJ whole genome shotgun (WGS) entry which is preliminary data.</text>
</comment>
<dbReference type="Gene3D" id="3.40.50.150">
    <property type="entry name" value="Vaccinia Virus protein VP39"/>
    <property type="match status" value="1"/>
</dbReference>